<name>A0A238BKN3_9BILA</name>
<dbReference type="AlphaFoldDB" id="A0A238BKN3"/>
<keyword evidence="2" id="KW-1185">Reference proteome</keyword>
<evidence type="ECO:0000313" key="1">
    <source>
        <dbReference type="EMBL" id="OZC05614.1"/>
    </source>
</evidence>
<reference evidence="1 2" key="1">
    <citation type="submission" date="2015-12" db="EMBL/GenBank/DDBJ databases">
        <title>Draft genome of the nematode, Onchocerca flexuosa.</title>
        <authorList>
            <person name="Mitreva M."/>
        </authorList>
    </citation>
    <scope>NUCLEOTIDE SEQUENCE [LARGE SCALE GENOMIC DNA]</scope>
    <source>
        <strain evidence="1">Red Deer</strain>
    </source>
</reference>
<dbReference type="EMBL" id="KZ270653">
    <property type="protein sequence ID" value="OZC05614.1"/>
    <property type="molecule type" value="Genomic_DNA"/>
</dbReference>
<organism evidence="1 2">
    <name type="scientific">Onchocerca flexuosa</name>
    <dbReference type="NCBI Taxonomy" id="387005"/>
    <lineage>
        <taxon>Eukaryota</taxon>
        <taxon>Metazoa</taxon>
        <taxon>Ecdysozoa</taxon>
        <taxon>Nematoda</taxon>
        <taxon>Chromadorea</taxon>
        <taxon>Rhabditida</taxon>
        <taxon>Spirurina</taxon>
        <taxon>Spiruromorpha</taxon>
        <taxon>Filarioidea</taxon>
        <taxon>Onchocercidae</taxon>
        <taxon>Onchocerca</taxon>
    </lineage>
</organism>
<dbReference type="Proteomes" id="UP000242913">
    <property type="component" value="Unassembled WGS sequence"/>
</dbReference>
<gene>
    <name evidence="1" type="ORF">X798_07412</name>
</gene>
<protein>
    <submittedName>
        <fullName evidence="1">Uncharacterized protein</fullName>
    </submittedName>
</protein>
<proteinExistence type="predicted"/>
<accession>A0A238BKN3</accession>
<dbReference type="OrthoDB" id="5850448at2759"/>
<evidence type="ECO:0000313" key="2">
    <source>
        <dbReference type="Proteomes" id="UP000242913"/>
    </source>
</evidence>
<sequence length="145" mass="17265">MRRDIPQINNVRDENELDEGAKLMYEALCRQEVPVDTKARSRLYCYYKMDRPYLRLAPFKVEIVRQNPLVALFYDIVSDEEVRSVQMLALPKACLVFLILYYPYSFSRSEKRKNGHCIQFRPYRIGIKVISVQNGYNSQFIDWKP</sequence>